<evidence type="ECO:0000313" key="3">
    <source>
        <dbReference type="EMBL" id="CAG8657280.1"/>
    </source>
</evidence>
<feature type="transmembrane region" description="Helical" evidence="2">
    <location>
        <begin position="180"/>
        <end position="197"/>
    </location>
</feature>
<feature type="non-terminal residue" evidence="3">
    <location>
        <position position="403"/>
    </location>
</feature>
<dbReference type="EMBL" id="CAJVPJ010004965">
    <property type="protein sequence ID" value="CAG8657280.1"/>
    <property type="molecule type" value="Genomic_DNA"/>
</dbReference>
<dbReference type="InterPro" id="IPR024862">
    <property type="entry name" value="TRPV"/>
</dbReference>
<evidence type="ECO:0000313" key="4">
    <source>
        <dbReference type="Proteomes" id="UP000789572"/>
    </source>
</evidence>
<evidence type="ECO:0000256" key="1">
    <source>
        <dbReference type="ARBA" id="ARBA00022737"/>
    </source>
</evidence>
<feature type="transmembrane region" description="Helical" evidence="2">
    <location>
        <begin position="153"/>
        <end position="173"/>
    </location>
</feature>
<dbReference type="PANTHER" id="PTHR10582">
    <property type="entry name" value="TRANSIENT RECEPTOR POTENTIAL ION CHANNEL PROTEIN"/>
    <property type="match status" value="1"/>
</dbReference>
<accession>A0A9N9H525</accession>
<feature type="non-terminal residue" evidence="3">
    <location>
        <position position="1"/>
    </location>
</feature>
<reference evidence="3" key="1">
    <citation type="submission" date="2021-06" db="EMBL/GenBank/DDBJ databases">
        <authorList>
            <person name="Kallberg Y."/>
            <person name="Tangrot J."/>
            <person name="Rosling A."/>
        </authorList>
    </citation>
    <scope>NUCLEOTIDE SEQUENCE</scope>
    <source>
        <strain evidence="3">IA702</strain>
    </source>
</reference>
<dbReference type="GO" id="GO:0098703">
    <property type="term" value="P:calcium ion import across plasma membrane"/>
    <property type="evidence" value="ECO:0007669"/>
    <property type="project" value="TreeGrafter"/>
</dbReference>
<protein>
    <submittedName>
        <fullName evidence="3">199_t:CDS:1</fullName>
    </submittedName>
</protein>
<keyword evidence="2" id="KW-1133">Transmembrane helix</keyword>
<name>A0A9N9H525_9GLOM</name>
<dbReference type="GO" id="GO:0005216">
    <property type="term" value="F:monoatomic ion channel activity"/>
    <property type="evidence" value="ECO:0007669"/>
    <property type="project" value="InterPro"/>
</dbReference>
<dbReference type="PANTHER" id="PTHR10582:SF2">
    <property type="entry name" value="INACTIVE"/>
    <property type="match status" value="1"/>
</dbReference>
<dbReference type="GO" id="GO:0005886">
    <property type="term" value="C:plasma membrane"/>
    <property type="evidence" value="ECO:0007669"/>
    <property type="project" value="TreeGrafter"/>
</dbReference>
<proteinExistence type="predicted"/>
<keyword evidence="2" id="KW-0812">Transmembrane</keyword>
<dbReference type="OrthoDB" id="2377581at2759"/>
<feature type="transmembrane region" description="Helical" evidence="2">
    <location>
        <begin position="316"/>
        <end position="338"/>
    </location>
</feature>
<dbReference type="AlphaFoldDB" id="A0A9N9H525"/>
<comment type="caution">
    <text evidence="3">The sequence shown here is derived from an EMBL/GenBank/DDBJ whole genome shotgun (WGS) entry which is preliminary data.</text>
</comment>
<dbReference type="Proteomes" id="UP000789572">
    <property type="component" value="Unassembled WGS sequence"/>
</dbReference>
<keyword evidence="1" id="KW-0677">Repeat</keyword>
<organism evidence="3 4">
    <name type="scientific">Paraglomus occultum</name>
    <dbReference type="NCBI Taxonomy" id="144539"/>
    <lineage>
        <taxon>Eukaryota</taxon>
        <taxon>Fungi</taxon>
        <taxon>Fungi incertae sedis</taxon>
        <taxon>Mucoromycota</taxon>
        <taxon>Glomeromycotina</taxon>
        <taxon>Glomeromycetes</taxon>
        <taxon>Paraglomerales</taxon>
        <taxon>Paraglomeraceae</taxon>
        <taxon>Paraglomus</taxon>
    </lineage>
</organism>
<sequence>PLYGGAINERILPIQIWKKSSNDVYKADKSSLFSNEHRNESYSYIVCVVPLPNFTRYPEPPESRLGFLNVFGWHNYLSPFASAVLQGRYDLFGEPAMEAVINFKWRKFARTRYIFLTGIYFLYLTSFMATVTLDSERVQPSSRTENLIKLSSFVVLLLGIMFTGLEMMQIIAYRSYYLTIYNVIGLASTVLPIIYTVEVLLGSNSRRQYVGSAMFFVYINLILQLRVFKLFGIPIFIITTIIARVQGLMYILAIMMLASAHIYWLLFSFTEVTDLVGDSTVINGFSTPLRSLTSVYFFMTGGDFGSITDAFGNATIVILTITVSFIGTVVSFNIWIALMGDIIADSKLDSKCFWLKLKAELICELEMCTLTRKQRQRADFFPYLIYYYANDDSIIEYKKRLEK</sequence>
<keyword evidence="2" id="KW-0472">Membrane</keyword>
<feature type="transmembrane region" description="Helical" evidence="2">
    <location>
        <begin position="113"/>
        <end position="133"/>
    </location>
</feature>
<keyword evidence="4" id="KW-1185">Reference proteome</keyword>
<evidence type="ECO:0000256" key="2">
    <source>
        <dbReference type="SAM" id="Phobius"/>
    </source>
</evidence>
<feature type="transmembrane region" description="Helical" evidence="2">
    <location>
        <begin position="209"/>
        <end position="228"/>
    </location>
</feature>
<feature type="transmembrane region" description="Helical" evidence="2">
    <location>
        <begin position="248"/>
        <end position="266"/>
    </location>
</feature>
<gene>
    <name evidence="3" type="ORF">POCULU_LOCUS10269</name>
</gene>